<name>A0AAD8ENL0_DIPPU</name>
<feature type="region of interest" description="Disordered" evidence="1">
    <location>
        <begin position="14"/>
        <end position="67"/>
    </location>
</feature>
<evidence type="ECO:0000313" key="2">
    <source>
        <dbReference type="EMBL" id="KAJ9596369.1"/>
    </source>
</evidence>
<sequence>LFPTCVSRAQTALARAHLSRSLPPSSRSLARSPRALASPTLGAPDKMYRIERQIRDRESNDRANREI</sequence>
<dbReference type="Proteomes" id="UP001233999">
    <property type="component" value="Unassembled WGS sequence"/>
</dbReference>
<feature type="compositionally biased region" description="Basic and acidic residues" evidence="1">
    <location>
        <begin position="46"/>
        <end position="67"/>
    </location>
</feature>
<evidence type="ECO:0000256" key="1">
    <source>
        <dbReference type="SAM" id="MobiDB-lite"/>
    </source>
</evidence>
<feature type="non-terminal residue" evidence="2">
    <location>
        <position position="67"/>
    </location>
</feature>
<reference evidence="2" key="1">
    <citation type="journal article" date="2023" name="IScience">
        <title>Live-bearing cockroach genome reveals convergent evolutionary mechanisms linked to viviparity in insects and beyond.</title>
        <authorList>
            <person name="Fouks B."/>
            <person name="Harrison M.C."/>
            <person name="Mikhailova A.A."/>
            <person name="Marchal E."/>
            <person name="English S."/>
            <person name="Carruthers M."/>
            <person name="Jennings E.C."/>
            <person name="Chiamaka E.L."/>
            <person name="Frigard R.A."/>
            <person name="Pippel M."/>
            <person name="Attardo G.M."/>
            <person name="Benoit J.B."/>
            <person name="Bornberg-Bauer E."/>
            <person name="Tobe S.S."/>
        </authorList>
    </citation>
    <scope>NUCLEOTIDE SEQUENCE</scope>
    <source>
        <strain evidence="2">Stay&amp;Tobe</strain>
    </source>
</reference>
<feature type="compositionally biased region" description="Low complexity" evidence="1">
    <location>
        <begin position="19"/>
        <end position="39"/>
    </location>
</feature>
<organism evidence="2 3">
    <name type="scientific">Diploptera punctata</name>
    <name type="common">Pacific beetle cockroach</name>
    <dbReference type="NCBI Taxonomy" id="6984"/>
    <lineage>
        <taxon>Eukaryota</taxon>
        <taxon>Metazoa</taxon>
        <taxon>Ecdysozoa</taxon>
        <taxon>Arthropoda</taxon>
        <taxon>Hexapoda</taxon>
        <taxon>Insecta</taxon>
        <taxon>Pterygota</taxon>
        <taxon>Neoptera</taxon>
        <taxon>Polyneoptera</taxon>
        <taxon>Dictyoptera</taxon>
        <taxon>Blattodea</taxon>
        <taxon>Blaberoidea</taxon>
        <taxon>Blaberidae</taxon>
        <taxon>Diplopterinae</taxon>
        <taxon>Diploptera</taxon>
    </lineage>
</organism>
<accession>A0AAD8ENL0</accession>
<dbReference type="EMBL" id="JASPKZ010001993">
    <property type="protein sequence ID" value="KAJ9596369.1"/>
    <property type="molecule type" value="Genomic_DNA"/>
</dbReference>
<comment type="caution">
    <text evidence="2">The sequence shown here is derived from an EMBL/GenBank/DDBJ whole genome shotgun (WGS) entry which is preliminary data.</text>
</comment>
<dbReference type="AlphaFoldDB" id="A0AAD8ENL0"/>
<gene>
    <name evidence="2" type="ORF">L9F63_012604</name>
</gene>
<protein>
    <submittedName>
        <fullName evidence="2">Uncharacterized protein</fullName>
    </submittedName>
</protein>
<feature type="non-terminal residue" evidence="2">
    <location>
        <position position="1"/>
    </location>
</feature>
<keyword evidence="3" id="KW-1185">Reference proteome</keyword>
<proteinExistence type="predicted"/>
<reference evidence="2" key="2">
    <citation type="submission" date="2023-05" db="EMBL/GenBank/DDBJ databases">
        <authorList>
            <person name="Fouks B."/>
        </authorList>
    </citation>
    <scope>NUCLEOTIDE SEQUENCE</scope>
    <source>
        <strain evidence="2">Stay&amp;Tobe</strain>
        <tissue evidence="2">Testes</tissue>
    </source>
</reference>
<evidence type="ECO:0000313" key="3">
    <source>
        <dbReference type="Proteomes" id="UP001233999"/>
    </source>
</evidence>